<accession>A0A2G5HES6</accession>
<dbReference type="Proteomes" id="UP000230605">
    <property type="component" value="Chromosome 9"/>
</dbReference>
<name>A0A2G5HES6_CERBT</name>
<feature type="region of interest" description="Disordered" evidence="1">
    <location>
        <begin position="571"/>
        <end position="597"/>
    </location>
</feature>
<dbReference type="Gene3D" id="2.40.70.10">
    <property type="entry name" value="Acid Proteases"/>
    <property type="match status" value="1"/>
</dbReference>
<comment type="caution">
    <text evidence="2">The sequence shown here is derived from an EMBL/GenBank/DDBJ whole genome shotgun (WGS) entry which is preliminary data.</text>
</comment>
<evidence type="ECO:0000313" key="2">
    <source>
        <dbReference type="EMBL" id="PIA90712.1"/>
    </source>
</evidence>
<dbReference type="CDD" id="cd00303">
    <property type="entry name" value="retropepsin_like"/>
    <property type="match status" value="2"/>
</dbReference>
<sequence length="597" mass="66560">MRTALNTLFDAASHGNCLVFNSKCRTGDAVAIPELSQFTDEPSSFLTFVPHSDHSMTQDDAAPRMAKSTILDERAGARPDAGSETPTSHGRKRFSSGLSGSTQYTTLKVPDTSYGEKGSSASSIFSHEVREDALRPDPSTEKDFEVKDNKFAFSPGQLNKLLNPKSLGAYAALGGIKGIERGLQTSRTGLSVDESRIDANVSFEEATQYEEKTRSLTHNSYKRVATNSSGHNLVSREWITTGQLDGMRVEALADSCAGNFISEAYLSTRGIPYGRKNERHIVVGNGQKAFKTLATVRLPWEFGKETHTKYIVDFDIIPARFCEYAVTLGGKFLAATKILTERFKDRILRRSRLSAMPRLFYQGGSHVRLKGYCEGVKVAALADTCSDLDLLSPEMLAELGYEHDDILTDVEHRVFVELPGGLITRTSGMVRDVEFRFGDGRFDDSYIRNFYILPGLPAGVLIGDDFLWQSDAFSKYSEHLIDIDDEDLWEDVPEGMFLNIKLVEQKKSWWSRLRRHAVDNADAEALIQWQTQCKGVLDEIEAVHYKDIPLDARKDEILKLEQRYRALVQKPPTPVASASETHKQRRAPASSTSRAMA</sequence>
<protein>
    <submittedName>
        <fullName evidence="2">Conidium-specific protein</fullName>
    </submittedName>
</protein>
<dbReference type="InterPro" id="IPR021109">
    <property type="entry name" value="Peptidase_aspartic_dom_sf"/>
</dbReference>
<evidence type="ECO:0000313" key="3">
    <source>
        <dbReference type="Proteomes" id="UP000230605"/>
    </source>
</evidence>
<organism evidence="2 3">
    <name type="scientific">Cercospora beticola</name>
    <name type="common">Sugarbeet leaf spot fungus</name>
    <dbReference type="NCBI Taxonomy" id="122368"/>
    <lineage>
        <taxon>Eukaryota</taxon>
        <taxon>Fungi</taxon>
        <taxon>Dikarya</taxon>
        <taxon>Ascomycota</taxon>
        <taxon>Pezizomycotina</taxon>
        <taxon>Dothideomycetes</taxon>
        <taxon>Dothideomycetidae</taxon>
        <taxon>Mycosphaerellales</taxon>
        <taxon>Mycosphaerellaceae</taxon>
        <taxon>Cercospora</taxon>
    </lineage>
</organism>
<feature type="compositionally biased region" description="Polar residues" evidence="1">
    <location>
        <begin position="96"/>
        <end position="106"/>
    </location>
</feature>
<gene>
    <name evidence="2" type="ORF">CB0940_10960</name>
</gene>
<feature type="region of interest" description="Disordered" evidence="1">
    <location>
        <begin position="70"/>
        <end position="125"/>
    </location>
</feature>
<proteinExistence type="predicted"/>
<dbReference type="AlphaFoldDB" id="A0A2G5HES6"/>
<evidence type="ECO:0000256" key="1">
    <source>
        <dbReference type="SAM" id="MobiDB-lite"/>
    </source>
</evidence>
<reference evidence="2 3" key="1">
    <citation type="submission" date="2015-10" db="EMBL/GenBank/DDBJ databases">
        <title>The cercosporin biosynthetic gene cluster was horizontally transferred to several fungal lineages and shown to be expanded in Cercospora beticola based on microsynteny with recipient genomes.</title>
        <authorList>
            <person name="De Jonge R."/>
            <person name="Ebert M.K."/>
            <person name="Suttle J.C."/>
            <person name="Jurick Ii W.M."/>
            <person name="Secor G.A."/>
            <person name="Thomma B.P."/>
            <person name="Van De Peer Y."/>
            <person name="Bolton M.D."/>
        </authorList>
    </citation>
    <scope>NUCLEOTIDE SEQUENCE [LARGE SCALE GENOMIC DNA]</scope>
    <source>
        <strain evidence="2 3">09-40</strain>
    </source>
</reference>
<dbReference type="OrthoDB" id="6079484at2759"/>
<dbReference type="EMBL" id="LKMD01000107">
    <property type="protein sequence ID" value="PIA90712.1"/>
    <property type="molecule type" value="Genomic_DNA"/>
</dbReference>